<gene>
    <name evidence="1" type="ORF">VF08_13165</name>
</gene>
<sequence length="165" mass="19457">MTYAYSMDDAVKVANQAATDIEAWLWGKPETISVNNVEDRPNYQRRDIDLIWTTHTSEILIEIKGDRWNKTRNLFFETHSNLERGTPGCFMYTEADWLFYYFVNTRQLYRLPMPKTREWFLITMGRFRERATTTPVGNSYYTTVGRLVPITTVMMEVAGVKMEQL</sequence>
<dbReference type="RefSeq" id="WP_099072105.1">
    <property type="nucleotide sequence ID" value="NZ_LAHD01000030.1"/>
</dbReference>
<evidence type="ECO:0000313" key="1">
    <source>
        <dbReference type="EMBL" id="PHK04004.1"/>
    </source>
</evidence>
<organism evidence="1 2">
    <name type="scientific">Nostoc linckia z8</name>
    <dbReference type="NCBI Taxonomy" id="1628746"/>
    <lineage>
        <taxon>Bacteria</taxon>
        <taxon>Bacillati</taxon>
        <taxon>Cyanobacteriota</taxon>
        <taxon>Cyanophyceae</taxon>
        <taxon>Nostocales</taxon>
        <taxon>Nostocaceae</taxon>
        <taxon>Nostoc</taxon>
    </lineage>
</organism>
<dbReference type="GeneID" id="57094500"/>
<accession>A0A9Q5ZCV4</accession>
<comment type="caution">
    <text evidence="1">The sequence shown here is derived from an EMBL/GenBank/DDBJ whole genome shotgun (WGS) entry which is preliminary data.</text>
</comment>
<proteinExistence type="predicted"/>
<reference evidence="1 2" key="1">
    <citation type="submission" date="2015-02" db="EMBL/GenBank/DDBJ databases">
        <title>Nostoc linckia genome annotation.</title>
        <authorList>
            <person name="Zhou Z."/>
        </authorList>
    </citation>
    <scope>NUCLEOTIDE SEQUENCE [LARGE SCALE GENOMIC DNA]</scope>
    <source>
        <strain evidence="2">z8</strain>
    </source>
</reference>
<dbReference type="AlphaFoldDB" id="A0A9Q5ZCV4"/>
<dbReference type="EMBL" id="LAHD01000030">
    <property type="protein sequence ID" value="PHK04004.1"/>
    <property type="molecule type" value="Genomic_DNA"/>
</dbReference>
<dbReference type="Proteomes" id="UP000222310">
    <property type="component" value="Unassembled WGS sequence"/>
</dbReference>
<evidence type="ECO:0000313" key="2">
    <source>
        <dbReference type="Proteomes" id="UP000222310"/>
    </source>
</evidence>
<name>A0A9Q5ZCV4_NOSLI</name>
<protein>
    <submittedName>
        <fullName evidence="1">Uncharacterized protein</fullName>
    </submittedName>
</protein>